<dbReference type="PANTHER" id="PTHR10782">
    <property type="entry name" value="ZINC FINGER MIZ DOMAIN-CONTAINING PROTEIN"/>
    <property type="match status" value="1"/>
</dbReference>
<feature type="region of interest" description="Disordered" evidence="1">
    <location>
        <begin position="1031"/>
        <end position="1069"/>
    </location>
</feature>
<dbReference type="InterPro" id="IPR013083">
    <property type="entry name" value="Znf_RING/FYVE/PHD"/>
</dbReference>
<feature type="region of interest" description="Disordered" evidence="1">
    <location>
        <begin position="1"/>
        <end position="57"/>
    </location>
</feature>
<organism evidence="2 3">
    <name type="scientific">Ophiostoma piceae (strain UAMH 11346)</name>
    <name type="common">Sap stain fungus</name>
    <dbReference type="NCBI Taxonomy" id="1262450"/>
    <lineage>
        <taxon>Eukaryota</taxon>
        <taxon>Fungi</taxon>
        <taxon>Dikarya</taxon>
        <taxon>Ascomycota</taxon>
        <taxon>Pezizomycotina</taxon>
        <taxon>Sordariomycetes</taxon>
        <taxon>Sordariomycetidae</taxon>
        <taxon>Ophiostomatales</taxon>
        <taxon>Ophiostomataceae</taxon>
        <taxon>Ophiostoma</taxon>
    </lineage>
</organism>
<feature type="region of interest" description="Disordered" evidence="1">
    <location>
        <begin position="347"/>
        <end position="370"/>
    </location>
</feature>
<dbReference type="Gene3D" id="3.30.40.10">
    <property type="entry name" value="Zinc/RING finger domain, C3HC4 (zinc finger)"/>
    <property type="match status" value="1"/>
</dbReference>
<feature type="compositionally biased region" description="Low complexity" evidence="1">
    <location>
        <begin position="944"/>
        <end position="958"/>
    </location>
</feature>
<dbReference type="VEuPathDB" id="FungiDB:F503_07519"/>
<sequence length="1513" mass="164672">MAPDTSRKRGRSSRRLDAMPIFSSRSLPRFSSPSSSSSIKAPTVQRAHRKDTSFAAAEKEKQRYIGICLDTEGAGRRDEHKPQPPFLPARRLLEVRLILSDRAMAPPSASRSPNLQRAAATPGVSRTQIASSNRTANAFLGRRPSWLTAQKPKANLAPIESQAAPTMASVLPSLQEAPLPPVPEQIPSSQAELSQRSDSSLLSPAPTDEASPSNDEKDDSPVLSNRPLPSLRPGHSNEAGLDTAVSHQRRAQNENASVSPHTTKGGIGLGITAAGGHSQSDGTASSEVVPAREGQVMGPVAPPTSSPPPSSSLSNTPPASTGPEAGTTTSALPETSYTVTGLARFALIDPSPDGPEATPRPATEQSVQDVMQAAPNTTSLAPAPAPASTTTPIAAQAAIPSSAPSPALALIPALIPAPAPVAVIDLESSSETITSSSHMPARLPPATAGHNSYLPRLVATNRKPSPLFKYADYIGFIYEKTTLLNSEARLSADTEGPRLAIIVEACQTEDGFFILVHQLYCLWSVDRLTCYKYLKPMKTEAIDASFKVIELIFKRNELLRPSLRVWLASFPRSFNSMMSDPSPYSSVLPEVVAFLTCLPMHWNVLRLKVTQRGYPVLMDELVSQLFCLSPKLQTIIFTSSRRQLGVVEGKFSSMIEQLFGADQRAHNPEAGMFIGLPCDHFSDLEPINAPLIASYRNIVAQCKASLPKRGQAATNQAPTSVQVHNAQNRAGQAQPQSQPPVSWQQQQVQNQQAIAQTVISGFAQADQQQLVPIAPRQQQQQPPATQNATRPTSQHRSHNSTPQELADNRGQASWLATSDRIEAQNAFTAHAHHARQGQPAQHAQQGYQQTMHSAPGPATAPVSLSSFAEQMALQQILPNQQQAMQAIPTQARAAADRENATAMQTAEALHVTQIQQMQEMQQKIQQQMQQLGGIHAMRHMNPVQSSLQSPVPSPIQSPTLHQQNRSPDARQRPSASATFVADIMHGGALRQPRQQRQQVQSEQAALMQTDQINQAYPVPDVFQQAQIQREIQRQKNRANPTSRANQQGAHVQRQAAAPAKQPTGRSMFPPKGTIIPLGEYPHEPSDRRAVAMSLAQARCRSPSRVIVDADTKKAVRPELAGTRFYQFVQRLALGPAPTPARLYTYHLEFFVTEEEYALRAVKVTPEGELLPVEKHFDGSLQYRLRCCKGRAQGAATTESDWVTMNTSWPTNIFIKVNSHVVTARRKTHNGRDLPADITRLVRVGVNKLQVVISAPPQQPANSKLYIMGVDVIETASHQRVRSQIENYGVQDASITLNEIIGRLQRSASDDDDFALLQEDLSVDLADPFSARIFNTPVRGAQCQHMECFDLENWLKTRPSKPPQTCQHLVDCRCPKTPEPTLPDKWRCPICSRDARPASLRIDQFLVDVRRTLEATGKLGRVKSILVAKDGTWKPVVEDEDDDFDDDDDGTGQAADRPGLSAKKDKGKKRAAASPLRGEPAPKSARFSLGSGPVPGASGRRLSQAVEVIELDSD</sequence>
<evidence type="ECO:0000313" key="2">
    <source>
        <dbReference type="EMBL" id="EPE09743.1"/>
    </source>
</evidence>
<dbReference type="HOGENOM" id="CLU_004153_1_0_1"/>
<feature type="compositionally biased region" description="Low complexity" evidence="1">
    <location>
        <begin position="732"/>
        <end position="747"/>
    </location>
</feature>
<feature type="compositionally biased region" description="Polar residues" evidence="1">
    <location>
        <begin position="712"/>
        <end position="731"/>
    </location>
</feature>
<protein>
    <submittedName>
        <fullName evidence="2">Miz zinc finger domain containing protein</fullName>
    </submittedName>
</protein>
<feature type="compositionally biased region" description="Acidic residues" evidence="1">
    <location>
        <begin position="1437"/>
        <end position="1449"/>
    </location>
</feature>
<gene>
    <name evidence="2" type="ORF">F503_07519</name>
</gene>
<dbReference type="GO" id="GO:0000785">
    <property type="term" value="C:chromatin"/>
    <property type="evidence" value="ECO:0007669"/>
    <property type="project" value="TreeGrafter"/>
</dbReference>
<dbReference type="eggNOG" id="KOG2169">
    <property type="taxonomic scope" value="Eukaryota"/>
</dbReference>
<feature type="region of interest" description="Disordered" evidence="1">
    <location>
        <begin position="1435"/>
        <end position="1500"/>
    </location>
</feature>
<proteinExistence type="predicted"/>
<keyword evidence="3" id="KW-1185">Reference proteome</keyword>
<dbReference type="GO" id="GO:0061665">
    <property type="term" value="F:SUMO ligase activity"/>
    <property type="evidence" value="ECO:0007669"/>
    <property type="project" value="TreeGrafter"/>
</dbReference>
<name>S3CSX5_OPHP1</name>
<feature type="compositionally biased region" description="Polar residues" evidence="1">
    <location>
        <begin position="186"/>
        <end position="202"/>
    </location>
</feature>
<feature type="compositionally biased region" description="Polar residues" evidence="1">
    <location>
        <begin position="277"/>
        <end position="286"/>
    </location>
</feature>
<evidence type="ECO:0000313" key="3">
    <source>
        <dbReference type="Proteomes" id="UP000016923"/>
    </source>
</evidence>
<feature type="region of interest" description="Disordered" evidence="1">
    <location>
        <begin position="104"/>
        <end position="133"/>
    </location>
</feature>
<accession>S3CSX5</accession>
<dbReference type="EMBL" id="KE148147">
    <property type="protein sequence ID" value="EPE09743.1"/>
    <property type="molecule type" value="Genomic_DNA"/>
</dbReference>
<feature type="compositionally biased region" description="Low complexity" evidence="1">
    <location>
        <begin position="836"/>
        <end position="849"/>
    </location>
</feature>
<dbReference type="OMA" id="ALHQIYC"/>
<feature type="compositionally biased region" description="Pro residues" evidence="1">
    <location>
        <begin position="300"/>
        <end position="310"/>
    </location>
</feature>
<feature type="region of interest" description="Disordered" evidence="1">
    <location>
        <begin position="774"/>
        <end position="812"/>
    </location>
</feature>
<feature type="region of interest" description="Disordered" evidence="1">
    <location>
        <begin position="710"/>
        <end position="747"/>
    </location>
</feature>
<feature type="compositionally biased region" description="Low complexity" evidence="1">
    <location>
        <begin position="311"/>
        <end position="321"/>
    </location>
</feature>
<evidence type="ECO:0000256" key="1">
    <source>
        <dbReference type="SAM" id="MobiDB-lite"/>
    </source>
</evidence>
<dbReference type="PANTHER" id="PTHR10782:SF4">
    <property type="entry name" value="TONALLI, ISOFORM E"/>
    <property type="match status" value="1"/>
</dbReference>
<feature type="compositionally biased region" description="Polar residues" evidence="1">
    <location>
        <begin position="1037"/>
        <end position="1049"/>
    </location>
</feature>
<feature type="region of interest" description="Disordered" evidence="1">
    <location>
        <begin position="829"/>
        <end position="860"/>
    </location>
</feature>
<dbReference type="OrthoDB" id="27975at2759"/>
<feature type="region of interest" description="Disordered" evidence="1">
    <location>
        <begin position="944"/>
        <end position="976"/>
    </location>
</feature>
<reference evidence="2 3" key="1">
    <citation type="journal article" date="2013" name="BMC Genomics">
        <title>The genome and transcriptome of the pine saprophyte Ophiostoma piceae, and a comparison with the bark beetle-associated pine pathogen Grosmannia clavigera.</title>
        <authorList>
            <person name="Haridas S."/>
            <person name="Wang Y."/>
            <person name="Lim L."/>
            <person name="Massoumi Alamouti S."/>
            <person name="Jackman S."/>
            <person name="Docking R."/>
            <person name="Robertson G."/>
            <person name="Birol I."/>
            <person name="Bohlmann J."/>
            <person name="Breuil C."/>
        </authorList>
    </citation>
    <scope>NUCLEOTIDE SEQUENCE [LARGE SCALE GENOMIC DNA]</scope>
    <source>
        <strain evidence="2 3">UAMH 11346</strain>
    </source>
</reference>
<dbReference type="STRING" id="1262450.S3CSX5"/>
<feature type="compositionally biased region" description="Low complexity" evidence="1">
    <location>
        <begin position="22"/>
        <end position="38"/>
    </location>
</feature>
<feature type="compositionally biased region" description="Low complexity" evidence="1">
    <location>
        <begin position="774"/>
        <end position="792"/>
    </location>
</feature>
<dbReference type="Proteomes" id="UP000016923">
    <property type="component" value="Unassembled WGS sequence"/>
</dbReference>
<feature type="region of interest" description="Disordered" evidence="1">
    <location>
        <begin position="176"/>
        <end position="333"/>
    </location>
</feature>
<dbReference type="GO" id="GO:0016925">
    <property type="term" value="P:protein sumoylation"/>
    <property type="evidence" value="ECO:0007669"/>
    <property type="project" value="TreeGrafter"/>
</dbReference>
<feature type="compositionally biased region" description="Polar residues" evidence="1">
    <location>
        <begin position="124"/>
        <end position="133"/>
    </location>
</feature>